<sequence>MEIMVALFIASCCCSVLLHLVARAVARRCWPDWEREVSMENPRITHVVLVQIAAGSGSDGLVLIMMMLTGVLLWTPDSTATQIAGSPVVWALWVLHLSCLWLSSRVVKLTPSQLQSVGLCWQLLSVMCVVFPRGHASSFGLWLLPASALLLDYTNSVRLSLASTGIAVWCHISACIPPAAQPSEHSADHQLHSLVQLLISDCMAFFAAVSVASALDFWMQRSTITLCEAYGRVVTALSDAQIMLDSDLGVVGSAA</sequence>
<organism evidence="3 4">
    <name type="scientific">Symbiodinium natans</name>
    <dbReference type="NCBI Taxonomy" id="878477"/>
    <lineage>
        <taxon>Eukaryota</taxon>
        <taxon>Sar</taxon>
        <taxon>Alveolata</taxon>
        <taxon>Dinophyceae</taxon>
        <taxon>Suessiales</taxon>
        <taxon>Symbiodiniaceae</taxon>
        <taxon>Symbiodinium</taxon>
    </lineage>
</organism>
<feature type="transmembrane region" description="Helical" evidence="1">
    <location>
        <begin position="83"/>
        <end position="103"/>
    </location>
</feature>
<feature type="signal peptide" evidence="2">
    <location>
        <begin position="1"/>
        <end position="26"/>
    </location>
</feature>
<dbReference type="AlphaFoldDB" id="A0A812KZU5"/>
<keyword evidence="2" id="KW-0732">Signal</keyword>
<keyword evidence="4" id="KW-1185">Reference proteome</keyword>
<proteinExistence type="predicted"/>
<accession>A0A812KZU5</accession>
<evidence type="ECO:0000313" key="4">
    <source>
        <dbReference type="Proteomes" id="UP000604046"/>
    </source>
</evidence>
<gene>
    <name evidence="3" type="ORF">SNAT2548_LOCUS10187</name>
</gene>
<comment type="caution">
    <text evidence="3">The sequence shown here is derived from an EMBL/GenBank/DDBJ whole genome shotgun (WGS) entry which is preliminary data.</text>
</comment>
<keyword evidence="1" id="KW-1133">Transmembrane helix</keyword>
<name>A0A812KZU5_9DINO</name>
<feature type="transmembrane region" description="Helical" evidence="1">
    <location>
        <begin position="50"/>
        <end position="74"/>
    </location>
</feature>
<evidence type="ECO:0000256" key="2">
    <source>
        <dbReference type="SAM" id="SignalP"/>
    </source>
</evidence>
<keyword evidence="1" id="KW-0812">Transmembrane</keyword>
<dbReference type="OrthoDB" id="444178at2759"/>
<feature type="chain" id="PRO_5032457753" evidence="2">
    <location>
        <begin position="27"/>
        <end position="255"/>
    </location>
</feature>
<feature type="non-terminal residue" evidence="3">
    <location>
        <position position="1"/>
    </location>
</feature>
<feature type="transmembrane region" description="Helical" evidence="1">
    <location>
        <begin position="123"/>
        <end position="144"/>
    </location>
</feature>
<keyword evidence="1" id="KW-0472">Membrane</keyword>
<evidence type="ECO:0000256" key="1">
    <source>
        <dbReference type="SAM" id="Phobius"/>
    </source>
</evidence>
<protein>
    <submittedName>
        <fullName evidence="3">Uncharacterized protein</fullName>
    </submittedName>
</protein>
<evidence type="ECO:0000313" key="3">
    <source>
        <dbReference type="EMBL" id="CAE7236449.1"/>
    </source>
</evidence>
<feature type="transmembrane region" description="Helical" evidence="1">
    <location>
        <begin position="194"/>
        <end position="215"/>
    </location>
</feature>
<dbReference type="Proteomes" id="UP000604046">
    <property type="component" value="Unassembled WGS sequence"/>
</dbReference>
<dbReference type="EMBL" id="CAJNDS010000829">
    <property type="protein sequence ID" value="CAE7236449.1"/>
    <property type="molecule type" value="Genomic_DNA"/>
</dbReference>
<reference evidence="3" key="1">
    <citation type="submission" date="2021-02" db="EMBL/GenBank/DDBJ databases">
        <authorList>
            <person name="Dougan E. K."/>
            <person name="Rhodes N."/>
            <person name="Thang M."/>
            <person name="Chan C."/>
        </authorList>
    </citation>
    <scope>NUCLEOTIDE SEQUENCE</scope>
</reference>